<protein>
    <submittedName>
        <fullName evidence="1">Uncharacterized protein</fullName>
    </submittedName>
</protein>
<reference evidence="1 2" key="2">
    <citation type="journal article" date="2018" name="New Phytol.">
        <title>High intraspecific genome diversity in the model arbuscular mycorrhizal symbiont Rhizophagus irregularis.</title>
        <authorList>
            <person name="Chen E.C.H."/>
            <person name="Morin E."/>
            <person name="Beaudet D."/>
            <person name="Noel J."/>
            <person name="Yildirir G."/>
            <person name="Ndikumana S."/>
            <person name="Charron P."/>
            <person name="St-Onge C."/>
            <person name="Giorgi J."/>
            <person name="Kruger M."/>
            <person name="Marton T."/>
            <person name="Ropars J."/>
            <person name="Grigoriev I.V."/>
            <person name="Hainaut M."/>
            <person name="Henrissat B."/>
            <person name="Roux C."/>
            <person name="Martin F."/>
            <person name="Corradi N."/>
        </authorList>
    </citation>
    <scope>NUCLEOTIDE SEQUENCE [LARGE SCALE GENOMIC DNA]</scope>
    <source>
        <strain evidence="1 2">DAOM 197198</strain>
    </source>
</reference>
<keyword evidence="2" id="KW-1185">Reference proteome</keyword>
<accession>A0A2P4Q0Q6</accession>
<comment type="caution">
    <text evidence="1">The sequence shown here is derived from an EMBL/GenBank/DDBJ whole genome shotgun (WGS) entry which is preliminary data.</text>
</comment>
<dbReference type="Proteomes" id="UP000018888">
    <property type="component" value="Unassembled WGS sequence"/>
</dbReference>
<dbReference type="AlphaFoldDB" id="A0A2P4Q0Q6"/>
<reference evidence="1 2" key="1">
    <citation type="journal article" date="2013" name="Proc. Natl. Acad. Sci. U.S.A.">
        <title>Genome of an arbuscular mycorrhizal fungus provides insight into the oldest plant symbiosis.</title>
        <authorList>
            <person name="Tisserant E."/>
            <person name="Malbreil M."/>
            <person name="Kuo A."/>
            <person name="Kohler A."/>
            <person name="Symeonidi A."/>
            <person name="Balestrini R."/>
            <person name="Charron P."/>
            <person name="Duensing N."/>
            <person name="Frei Dit Frey N."/>
            <person name="Gianinazzi-Pearson V."/>
            <person name="Gilbert L.B."/>
            <person name="Handa Y."/>
            <person name="Herr J.R."/>
            <person name="Hijri M."/>
            <person name="Koul R."/>
            <person name="Kawaguchi M."/>
            <person name="Krajinski F."/>
            <person name="Lammers P.J."/>
            <person name="Masclaux F.G."/>
            <person name="Murat C."/>
            <person name="Morin E."/>
            <person name="Ndikumana S."/>
            <person name="Pagni M."/>
            <person name="Petitpierre D."/>
            <person name="Requena N."/>
            <person name="Rosikiewicz P."/>
            <person name="Riley R."/>
            <person name="Saito K."/>
            <person name="San Clemente H."/>
            <person name="Shapiro H."/>
            <person name="van Tuinen D."/>
            <person name="Becard G."/>
            <person name="Bonfante P."/>
            <person name="Paszkowski U."/>
            <person name="Shachar-Hill Y.Y."/>
            <person name="Tuskan G.A."/>
            <person name="Young P.W."/>
            <person name="Sanders I.R."/>
            <person name="Henrissat B."/>
            <person name="Rensing S.A."/>
            <person name="Grigoriev I.V."/>
            <person name="Corradi N."/>
            <person name="Roux C."/>
            <person name="Martin F."/>
        </authorList>
    </citation>
    <scope>NUCLEOTIDE SEQUENCE [LARGE SCALE GENOMIC DNA]</scope>
    <source>
        <strain evidence="1 2">DAOM 197198</strain>
    </source>
</reference>
<proteinExistence type="predicted"/>
<evidence type="ECO:0000313" key="1">
    <source>
        <dbReference type="EMBL" id="POG71245.1"/>
    </source>
</evidence>
<evidence type="ECO:0000313" key="2">
    <source>
        <dbReference type="Proteomes" id="UP000018888"/>
    </source>
</evidence>
<organism evidence="1 2">
    <name type="scientific">Rhizophagus irregularis (strain DAOM 181602 / DAOM 197198 / MUCL 43194)</name>
    <name type="common">Arbuscular mycorrhizal fungus</name>
    <name type="synonym">Glomus intraradices</name>
    <dbReference type="NCBI Taxonomy" id="747089"/>
    <lineage>
        <taxon>Eukaryota</taxon>
        <taxon>Fungi</taxon>
        <taxon>Fungi incertae sedis</taxon>
        <taxon>Mucoromycota</taxon>
        <taxon>Glomeromycotina</taxon>
        <taxon>Glomeromycetes</taxon>
        <taxon>Glomerales</taxon>
        <taxon>Glomeraceae</taxon>
        <taxon>Rhizophagus</taxon>
    </lineage>
</organism>
<gene>
    <name evidence="1" type="ORF">GLOIN_2v1774988</name>
</gene>
<name>A0A2P4Q0Q6_RHIID</name>
<dbReference type="EMBL" id="AUPC02000110">
    <property type="protein sequence ID" value="POG71245.1"/>
    <property type="molecule type" value="Genomic_DNA"/>
</dbReference>
<sequence length="92" mass="10478">MCSTNNAFMKLLIDELNIFKAINLSYLRILELNIKHQNSSGILDKKLNEILESRNSQASAKVNEMLVSEELEDCIIKDINYKSADVIFSLLT</sequence>